<feature type="transmembrane region" description="Helical" evidence="1">
    <location>
        <begin position="21"/>
        <end position="40"/>
    </location>
</feature>
<feature type="transmembrane region" description="Helical" evidence="1">
    <location>
        <begin position="187"/>
        <end position="206"/>
    </location>
</feature>
<proteinExistence type="predicted"/>
<accession>A0A8S1RIK4</accession>
<evidence type="ECO:0000256" key="1">
    <source>
        <dbReference type="SAM" id="Phobius"/>
    </source>
</evidence>
<feature type="transmembrane region" description="Helical" evidence="1">
    <location>
        <begin position="64"/>
        <end position="85"/>
    </location>
</feature>
<gene>
    <name evidence="2" type="ORF">PSON_ATCC_30995.1.T1730055</name>
</gene>
<feature type="transmembrane region" description="Helical" evidence="1">
    <location>
        <begin position="97"/>
        <end position="121"/>
    </location>
</feature>
<dbReference type="EMBL" id="CAJJDN010000173">
    <property type="protein sequence ID" value="CAD8127133.1"/>
    <property type="molecule type" value="Genomic_DNA"/>
</dbReference>
<feature type="transmembrane region" description="Helical" evidence="1">
    <location>
        <begin position="158"/>
        <end position="181"/>
    </location>
</feature>
<protein>
    <recommendedName>
        <fullName evidence="4">Transmembrane protein</fullName>
    </recommendedName>
</protein>
<keyword evidence="1" id="KW-1133">Transmembrane helix</keyword>
<evidence type="ECO:0000313" key="2">
    <source>
        <dbReference type="EMBL" id="CAD8127133.1"/>
    </source>
</evidence>
<keyword evidence="1" id="KW-0812">Transmembrane</keyword>
<keyword evidence="3" id="KW-1185">Reference proteome</keyword>
<name>A0A8S1RIK4_9CILI</name>
<reference evidence="2" key="1">
    <citation type="submission" date="2021-01" db="EMBL/GenBank/DDBJ databases">
        <authorList>
            <consortium name="Genoscope - CEA"/>
            <person name="William W."/>
        </authorList>
    </citation>
    <scope>NUCLEOTIDE SEQUENCE</scope>
</reference>
<feature type="transmembrane region" description="Helical" evidence="1">
    <location>
        <begin position="127"/>
        <end position="146"/>
    </location>
</feature>
<comment type="caution">
    <text evidence="2">The sequence shown here is derived from an EMBL/GenBank/DDBJ whole genome shotgun (WGS) entry which is preliminary data.</text>
</comment>
<keyword evidence="1" id="KW-0472">Membrane</keyword>
<evidence type="ECO:0008006" key="4">
    <source>
        <dbReference type="Google" id="ProtNLM"/>
    </source>
</evidence>
<organism evidence="2 3">
    <name type="scientific">Paramecium sonneborni</name>
    <dbReference type="NCBI Taxonomy" id="65129"/>
    <lineage>
        <taxon>Eukaryota</taxon>
        <taxon>Sar</taxon>
        <taxon>Alveolata</taxon>
        <taxon>Ciliophora</taxon>
        <taxon>Intramacronucleata</taxon>
        <taxon>Oligohymenophorea</taxon>
        <taxon>Peniculida</taxon>
        <taxon>Parameciidae</taxon>
        <taxon>Paramecium</taxon>
    </lineage>
</organism>
<dbReference type="OrthoDB" id="306458at2759"/>
<dbReference type="Proteomes" id="UP000692954">
    <property type="component" value="Unassembled WGS sequence"/>
</dbReference>
<dbReference type="AlphaFoldDB" id="A0A8S1RIK4"/>
<evidence type="ECO:0000313" key="3">
    <source>
        <dbReference type="Proteomes" id="UP000692954"/>
    </source>
</evidence>
<sequence>MNIHQLPQQQQSSYDPRLCPLAIKIITITTVLIYLVNYFFDNIFNKWFMDIPYLVIENYEIQRLFFTQFIENLFGIIIMPFLFYCNVQDIEKSLGTVVFLIDFFIKNFLIQFIFQIFALIIQNNNMYSYGLWNVLFVYISLSCFANPNETRSLVLLPWYFIPFQMTSKYIPFVWMGIHLLFNRNLDSFAALLLIIIEIKCFKFMIFRPSQIFIQKLENSCFFRCFKKRTDFFAIQQDFKARQPNQVQEQRPIPQVQPFSGQGIQIGANINFDNLNINNIQNSFINVESSQNQFQNSN</sequence>